<proteinExistence type="predicted"/>
<reference evidence="2" key="1">
    <citation type="journal article" date="2022" name="bioRxiv">
        <title>Sequencing and chromosome-scale assembly of the giantPleurodeles waltlgenome.</title>
        <authorList>
            <person name="Brown T."/>
            <person name="Elewa A."/>
            <person name="Iarovenko S."/>
            <person name="Subramanian E."/>
            <person name="Araus A.J."/>
            <person name="Petzold A."/>
            <person name="Susuki M."/>
            <person name="Suzuki K.-i.T."/>
            <person name="Hayashi T."/>
            <person name="Toyoda A."/>
            <person name="Oliveira C."/>
            <person name="Osipova E."/>
            <person name="Leigh N.D."/>
            <person name="Simon A."/>
            <person name="Yun M.H."/>
        </authorList>
    </citation>
    <scope>NUCLEOTIDE SEQUENCE</scope>
    <source>
        <strain evidence="2">20211129_DDA</strain>
        <tissue evidence="2">Liver</tissue>
    </source>
</reference>
<evidence type="ECO:0000256" key="1">
    <source>
        <dbReference type="SAM" id="MobiDB-lite"/>
    </source>
</evidence>
<feature type="compositionally biased region" description="Gly residues" evidence="1">
    <location>
        <begin position="99"/>
        <end position="111"/>
    </location>
</feature>
<dbReference type="AlphaFoldDB" id="A0AAV7VAF2"/>
<dbReference type="EMBL" id="JANPWB010000003">
    <property type="protein sequence ID" value="KAJ1197594.1"/>
    <property type="molecule type" value="Genomic_DNA"/>
</dbReference>
<accession>A0AAV7VAF2</accession>
<sequence length="385" mass="40565">MPIGWAPIEVGRVTQHEHLRPRVAAYGRHVKLATEGEMEADPKVLEAVTLLRQAGRLDLLKEGALEPGRPARRASAGVAAAVAACSPPRVAEKVSGVSKGAGAGARGGTGAAKGKAARPARRAAAPRDSLEAGHGLVRPGGRPTRGGRARPRLVLRPQGSCIDITGALGTSAAGGRGSPGKARAHHARAAGPIRKGLKIVGSEGPGAELSRGGGTPDLVWQGPLDYEEDDPGEQEAARLHWEEEKATPWVASRMASTGRSRRWAGAVEASSGLSGGVGFAPPDAAAWEEQRPGPSRRTSSIRGEYSGVIRCCGEGVDARQRDEGVSDESLEEGELRSGSEHDWWERKGRGTSNPVRQSLQVQRTVRWPWGSRKEHKVGEARTVQV</sequence>
<evidence type="ECO:0000313" key="3">
    <source>
        <dbReference type="Proteomes" id="UP001066276"/>
    </source>
</evidence>
<evidence type="ECO:0000313" key="2">
    <source>
        <dbReference type="EMBL" id="KAJ1197594.1"/>
    </source>
</evidence>
<comment type="caution">
    <text evidence="2">The sequence shown here is derived from an EMBL/GenBank/DDBJ whole genome shotgun (WGS) entry which is preliminary data.</text>
</comment>
<keyword evidence="3" id="KW-1185">Reference proteome</keyword>
<name>A0AAV7VAF2_PLEWA</name>
<organism evidence="2 3">
    <name type="scientific">Pleurodeles waltl</name>
    <name type="common">Iberian ribbed newt</name>
    <dbReference type="NCBI Taxonomy" id="8319"/>
    <lineage>
        <taxon>Eukaryota</taxon>
        <taxon>Metazoa</taxon>
        <taxon>Chordata</taxon>
        <taxon>Craniata</taxon>
        <taxon>Vertebrata</taxon>
        <taxon>Euteleostomi</taxon>
        <taxon>Amphibia</taxon>
        <taxon>Batrachia</taxon>
        <taxon>Caudata</taxon>
        <taxon>Salamandroidea</taxon>
        <taxon>Salamandridae</taxon>
        <taxon>Pleurodelinae</taxon>
        <taxon>Pleurodeles</taxon>
    </lineage>
</organism>
<feature type="region of interest" description="Disordered" evidence="1">
    <location>
        <begin position="320"/>
        <end position="358"/>
    </location>
</feature>
<dbReference type="Proteomes" id="UP001066276">
    <property type="component" value="Chromosome 2_1"/>
</dbReference>
<feature type="compositionally biased region" description="Basic and acidic residues" evidence="1">
    <location>
        <begin position="333"/>
        <end position="348"/>
    </location>
</feature>
<protein>
    <submittedName>
        <fullName evidence="2">Uncharacterized protein</fullName>
    </submittedName>
</protein>
<gene>
    <name evidence="2" type="ORF">NDU88_001451</name>
</gene>
<feature type="region of interest" description="Disordered" evidence="1">
    <location>
        <begin position="97"/>
        <end position="152"/>
    </location>
</feature>